<dbReference type="Gene3D" id="3.80.10.10">
    <property type="entry name" value="Ribonuclease Inhibitor"/>
    <property type="match status" value="1"/>
</dbReference>
<comment type="caution">
    <text evidence="2">The sequence shown here is derived from an EMBL/GenBank/DDBJ whole genome shotgun (WGS) entry which is preliminary data.</text>
</comment>
<dbReference type="InterPro" id="IPR001810">
    <property type="entry name" value="F-box_dom"/>
</dbReference>
<keyword evidence="3" id="KW-1185">Reference proteome</keyword>
<evidence type="ECO:0000313" key="3">
    <source>
        <dbReference type="Proteomes" id="UP001341840"/>
    </source>
</evidence>
<accession>A0ABU6VZ14</accession>
<gene>
    <name evidence="2" type="ORF">PIB30_109620</name>
</gene>
<organism evidence="2 3">
    <name type="scientific">Stylosanthes scabra</name>
    <dbReference type="NCBI Taxonomy" id="79078"/>
    <lineage>
        <taxon>Eukaryota</taxon>
        <taxon>Viridiplantae</taxon>
        <taxon>Streptophyta</taxon>
        <taxon>Embryophyta</taxon>
        <taxon>Tracheophyta</taxon>
        <taxon>Spermatophyta</taxon>
        <taxon>Magnoliopsida</taxon>
        <taxon>eudicotyledons</taxon>
        <taxon>Gunneridae</taxon>
        <taxon>Pentapetalae</taxon>
        <taxon>rosids</taxon>
        <taxon>fabids</taxon>
        <taxon>Fabales</taxon>
        <taxon>Fabaceae</taxon>
        <taxon>Papilionoideae</taxon>
        <taxon>50 kb inversion clade</taxon>
        <taxon>dalbergioids sensu lato</taxon>
        <taxon>Dalbergieae</taxon>
        <taxon>Pterocarpus clade</taxon>
        <taxon>Stylosanthes</taxon>
    </lineage>
</organism>
<evidence type="ECO:0000259" key="1">
    <source>
        <dbReference type="Pfam" id="PF12937"/>
    </source>
</evidence>
<dbReference type="SUPFAM" id="SSF81383">
    <property type="entry name" value="F-box domain"/>
    <property type="match status" value="1"/>
</dbReference>
<proteinExistence type="predicted"/>
<dbReference type="InterPro" id="IPR036047">
    <property type="entry name" value="F-box-like_dom_sf"/>
</dbReference>
<dbReference type="PANTHER" id="PTHR13318:SF106">
    <property type="entry name" value="F-BOX_LRR-REPEAT PROTEIN 2"/>
    <property type="match status" value="1"/>
</dbReference>
<protein>
    <recommendedName>
        <fullName evidence="1">F-box domain-containing protein</fullName>
    </recommendedName>
</protein>
<dbReference type="Pfam" id="PF12937">
    <property type="entry name" value="F-box-like"/>
    <property type="match status" value="1"/>
</dbReference>
<dbReference type="SUPFAM" id="SSF52047">
    <property type="entry name" value="RNI-like"/>
    <property type="match status" value="1"/>
</dbReference>
<feature type="non-terminal residue" evidence="2">
    <location>
        <position position="471"/>
    </location>
</feature>
<reference evidence="2 3" key="1">
    <citation type="journal article" date="2023" name="Plants (Basel)">
        <title>Bridging the Gap: Combining Genomics and Transcriptomics Approaches to Understand Stylosanthes scabra, an Orphan Legume from the Brazilian Caatinga.</title>
        <authorList>
            <person name="Ferreira-Neto J.R.C."/>
            <person name="da Silva M.D."/>
            <person name="Binneck E."/>
            <person name="de Melo N.F."/>
            <person name="da Silva R.H."/>
            <person name="de Melo A.L.T.M."/>
            <person name="Pandolfi V."/>
            <person name="Bustamante F.O."/>
            <person name="Brasileiro-Vidal A.C."/>
            <person name="Benko-Iseppon A.M."/>
        </authorList>
    </citation>
    <scope>NUCLEOTIDE SEQUENCE [LARGE SCALE GENOMIC DNA]</scope>
    <source>
        <tissue evidence="2">Leaves</tissue>
    </source>
</reference>
<dbReference type="Proteomes" id="UP001341840">
    <property type="component" value="Unassembled WGS sequence"/>
</dbReference>
<dbReference type="InterPro" id="IPR032675">
    <property type="entry name" value="LRR_dom_sf"/>
</dbReference>
<dbReference type="PANTHER" id="PTHR13318">
    <property type="entry name" value="PARTNER OF PAIRED, ISOFORM B-RELATED"/>
    <property type="match status" value="1"/>
</dbReference>
<evidence type="ECO:0000313" key="2">
    <source>
        <dbReference type="EMBL" id="MED6178652.1"/>
    </source>
</evidence>
<dbReference type="EMBL" id="JASCZI010156758">
    <property type="protein sequence ID" value="MED6178652.1"/>
    <property type="molecule type" value="Genomic_DNA"/>
</dbReference>
<feature type="domain" description="F-box" evidence="1">
    <location>
        <begin position="9"/>
        <end position="44"/>
    </location>
</feature>
<name>A0ABU6VZ14_9FABA</name>
<sequence length="471" mass="52762">MDVSSSSPELPDECLESIFKHLNNPYDHESLSLVSKHFLSLTNPLLTHLTISQGILPHLPALLRRFTTLTSIKISRNFTGDVDALLSQIASFDLPSFHSLDISNQKPFPSHGLRQLSQKFPTLKSLNCFRTRPDVVLIVECFPNLEEIDLSFIPDSELPDADLHVKALTSGLKKLRKVNLLGTFLLEDSAIFTLCHNCVSLEALAVHPFSESDIDLVNAIRERPQLRSLKVVTDVTLELIDALAMCALAEGGLPLRELCLDSCRGYGFRGISCLLRKCNNLQSLDLQRTDFLNDECVMDLSLLLGNLKIVKFDVEDRVNKVTELSLYAIMRNCSLITEIRMVATDFGKLREDCLVVNSHLKFLSLDGNSGLDDESLTMLASVCPNLEIIDLGETCTRVSKGAIDVLRRCRKIQRMVIYGIGRDLPQFQFRVNFEVPTLFVLNLHGCSISDEELSLLSKSCYNLKELTLDFC</sequence>